<dbReference type="EMBL" id="QFQP01000003">
    <property type="protein sequence ID" value="PZR16575.1"/>
    <property type="molecule type" value="Genomic_DNA"/>
</dbReference>
<evidence type="ECO:0000313" key="2">
    <source>
        <dbReference type="EMBL" id="PZR16575.1"/>
    </source>
</evidence>
<proteinExistence type="predicted"/>
<keyword evidence="2" id="KW-0378">Hydrolase</keyword>
<dbReference type="Proteomes" id="UP000249061">
    <property type="component" value="Unassembled WGS sequence"/>
</dbReference>
<dbReference type="SUPFAM" id="SSF53474">
    <property type="entry name" value="alpha/beta-Hydrolases"/>
    <property type="match status" value="1"/>
</dbReference>
<dbReference type="AlphaFoldDB" id="A0A2W5TZ52"/>
<dbReference type="GO" id="GO:0016787">
    <property type="term" value="F:hydrolase activity"/>
    <property type="evidence" value="ECO:0007669"/>
    <property type="project" value="UniProtKB-KW"/>
</dbReference>
<reference evidence="2 3" key="1">
    <citation type="submission" date="2017-08" db="EMBL/GenBank/DDBJ databases">
        <title>Infants hospitalized years apart are colonized by the same room-sourced microbial strains.</title>
        <authorList>
            <person name="Brooks B."/>
            <person name="Olm M.R."/>
            <person name="Firek B.A."/>
            <person name="Baker R."/>
            <person name="Thomas B.C."/>
            <person name="Morowitz M.J."/>
            <person name="Banfield J.F."/>
        </authorList>
    </citation>
    <scope>NUCLEOTIDE SEQUENCE [LARGE SCALE GENOMIC DNA]</scope>
    <source>
        <strain evidence="2">S2_003_000_R2_14</strain>
    </source>
</reference>
<dbReference type="Gene3D" id="3.40.50.1820">
    <property type="entry name" value="alpha/beta hydrolase"/>
    <property type="match status" value="1"/>
</dbReference>
<comment type="caution">
    <text evidence="2">The sequence shown here is derived from an EMBL/GenBank/DDBJ whole genome shotgun (WGS) entry which is preliminary data.</text>
</comment>
<dbReference type="InterPro" id="IPR029058">
    <property type="entry name" value="AB_hydrolase_fold"/>
</dbReference>
<dbReference type="InterPro" id="IPR000801">
    <property type="entry name" value="Esterase-like"/>
</dbReference>
<dbReference type="Pfam" id="PF00756">
    <property type="entry name" value="Esterase"/>
    <property type="match status" value="1"/>
</dbReference>
<keyword evidence="1" id="KW-0732">Signal</keyword>
<accession>A0A2W5TZ52</accession>
<evidence type="ECO:0000313" key="3">
    <source>
        <dbReference type="Proteomes" id="UP000249061"/>
    </source>
</evidence>
<name>A0A2W5TZ52_9BACT</name>
<dbReference type="PROSITE" id="PS51257">
    <property type="entry name" value="PROKAR_LIPOPROTEIN"/>
    <property type="match status" value="1"/>
</dbReference>
<organism evidence="2 3">
    <name type="scientific">Archangium gephyra</name>
    <dbReference type="NCBI Taxonomy" id="48"/>
    <lineage>
        <taxon>Bacteria</taxon>
        <taxon>Pseudomonadati</taxon>
        <taxon>Myxococcota</taxon>
        <taxon>Myxococcia</taxon>
        <taxon>Myxococcales</taxon>
        <taxon>Cystobacterineae</taxon>
        <taxon>Archangiaceae</taxon>
        <taxon>Archangium</taxon>
    </lineage>
</organism>
<protein>
    <submittedName>
        <fullName evidence="2">Alpha/beta hydrolase</fullName>
    </submittedName>
</protein>
<feature type="chain" id="PRO_5015940808" evidence="1">
    <location>
        <begin position="22"/>
        <end position="249"/>
    </location>
</feature>
<gene>
    <name evidence="2" type="ORF">DI536_05260</name>
</gene>
<feature type="signal peptide" evidence="1">
    <location>
        <begin position="1"/>
        <end position="21"/>
    </location>
</feature>
<sequence>MRLIALSSLLVLSSCASMLNAPTPMASTKYARSEGGSKCLVVLLPGVGDKAENFEKYGFIEAVRARGLSVDLIAAEATYGYYAKGVLVERLGADVVLPAQGTGYAQTWVMGASMGGMGTLLYSRDHAKEISGIFMLAPFLGDPAIAEEVKKAGGLSKWQAPPAAATVTEDNYQREVWRWLQAVTDGREPGPRVYLGWGTEDRLAPQATVLSEALPPERIFPVPGPHKWAIWKTSFDKFLDSSDFARDCR</sequence>
<evidence type="ECO:0000256" key="1">
    <source>
        <dbReference type="SAM" id="SignalP"/>
    </source>
</evidence>